<dbReference type="Proteomes" id="UP000243052">
    <property type="component" value="Chromosome iii"/>
</dbReference>
<keyword evidence="9" id="KW-0547">Nucleotide-binding</keyword>
<keyword evidence="14" id="KW-1133">Transmembrane helix</keyword>
<dbReference type="InterPro" id="IPR011047">
    <property type="entry name" value="Quinoprotein_ADH-like_sf"/>
</dbReference>
<dbReference type="PANTHER" id="PTHR13954">
    <property type="entry name" value="IRE1-RELATED"/>
    <property type="match status" value="1"/>
</dbReference>
<dbReference type="Gene3D" id="1.20.1440.180">
    <property type="entry name" value="KEN domain"/>
    <property type="match status" value="1"/>
</dbReference>
<dbReference type="GO" id="GO:0036498">
    <property type="term" value="P:IRE1-mediated unfolded protein response"/>
    <property type="evidence" value="ECO:0007669"/>
    <property type="project" value="UniProtKB-ARBA"/>
</dbReference>
<feature type="compositionally biased region" description="Basic residues" evidence="19">
    <location>
        <begin position="645"/>
        <end position="661"/>
    </location>
</feature>
<dbReference type="Pfam" id="PF06479">
    <property type="entry name" value="Ribonuc_2-5A"/>
    <property type="match status" value="1"/>
</dbReference>
<evidence type="ECO:0000256" key="5">
    <source>
        <dbReference type="ARBA" id="ARBA00022679"/>
    </source>
</evidence>
<evidence type="ECO:0000256" key="10">
    <source>
        <dbReference type="ARBA" id="ARBA00022777"/>
    </source>
</evidence>
<dbReference type="InterPro" id="IPR010513">
    <property type="entry name" value="KEN_dom"/>
</dbReference>
<dbReference type="SMART" id="SM00580">
    <property type="entry name" value="PUG"/>
    <property type="match status" value="1"/>
</dbReference>
<dbReference type="STRING" id="45286.A0A120K1W0"/>
<keyword evidence="5" id="KW-0808">Transferase</keyword>
<evidence type="ECO:0000256" key="2">
    <source>
        <dbReference type="ARBA" id="ARBA00004479"/>
    </source>
</evidence>
<dbReference type="InterPro" id="IPR008271">
    <property type="entry name" value="Ser/Thr_kinase_AS"/>
</dbReference>
<evidence type="ECO:0000313" key="24">
    <source>
        <dbReference type="Proteomes" id="UP000243052"/>
    </source>
</evidence>
<name>A0A120K1W0_9SACH</name>
<gene>
    <name evidence="23" type="ORF">AW171_hschr31607</name>
</gene>
<keyword evidence="24" id="KW-1185">Reference proteome</keyword>
<dbReference type="FunFam" id="1.20.1440.180:FF:000002">
    <property type="entry name" value="Serine/threonine-protein kinase/endoribonuclease IRE1"/>
    <property type="match status" value="1"/>
</dbReference>
<dbReference type="Pfam" id="PF00069">
    <property type="entry name" value="Pkinase"/>
    <property type="match status" value="1"/>
</dbReference>
<dbReference type="GO" id="GO:0046872">
    <property type="term" value="F:metal ion binding"/>
    <property type="evidence" value="ECO:0007669"/>
    <property type="project" value="UniProtKB-KW"/>
</dbReference>
<dbReference type="GO" id="GO:0006397">
    <property type="term" value="P:mRNA processing"/>
    <property type="evidence" value="ECO:0007669"/>
    <property type="project" value="InterPro"/>
</dbReference>
<dbReference type="InterPro" id="IPR045133">
    <property type="entry name" value="IRE1/2-like"/>
</dbReference>
<evidence type="ECO:0000256" key="18">
    <source>
        <dbReference type="ARBA" id="ARBA00048977"/>
    </source>
</evidence>
<evidence type="ECO:0000256" key="12">
    <source>
        <dbReference type="ARBA" id="ARBA00022840"/>
    </source>
</evidence>
<keyword evidence="13" id="KW-0460">Magnesium</keyword>
<reference evidence="23 24" key="1">
    <citation type="submission" date="2016-01" db="EMBL/GenBank/DDBJ databases">
        <title>Genome sequence of the yeast Holleya sinecauda.</title>
        <authorList>
            <person name="Dietrich F.S."/>
        </authorList>
    </citation>
    <scope>NUCLEOTIDE SEQUENCE [LARGE SCALE GENOMIC DNA]</scope>
    <source>
        <strain evidence="23 24">ATCC 58844</strain>
    </source>
</reference>
<keyword evidence="7" id="KW-0479">Metal-binding</keyword>
<evidence type="ECO:0000256" key="8">
    <source>
        <dbReference type="ARBA" id="ARBA00022729"/>
    </source>
</evidence>
<comment type="catalytic activity">
    <reaction evidence="18">
        <text>L-seryl-[protein] + ATP = O-phospho-L-seryl-[protein] + ADP + H(+)</text>
        <dbReference type="Rhea" id="RHEA:17989"/>
        <dbReference type="Rhea" id="RHEA-COMP:9863"/>
        <dbReference type="Rhea" id="RHEA-COMP:11604"/>
        <dbReference type="ChEBI" id="CHEBI:15378"/>
        <dbReference type="ChEBI" id="CHEBI:29999"/>
        <dbReference type="ChEBI" id="CHEBI:30616"/>
        <dbReference type="ChEBI" id="CHEBI:83421"/>
        <dbReference type="ChEBI" id="CHEBI:456216"/>
        <dbReference type="EC" id="2.7.11.1"/>
    </reaction>
    <physiologicalReaction direction="left-to-right" evidence="18">
        <dbReference type="Rhea" id="RHEA:17990"/>
    </physiologicalReaction>
</comment>
<dbReference type="GO" id="GO:0051082">
    <property type="term" value="F:unfolded protein binding"/>
    <property type="evidence" value="ECO:0007669"/>
    <property type="project" value="TreeGrafter"/>
</dbReference>
<protein>
    <recommendedName>
        <fullName evidence="3">non-specific serine/threonine protein kinase</fullName>
        <ecNumber evidence="3">2.7.11.1</ecNumber>
    </recommendedName>
</protein>
<evidence type="ECO:0000256" key="7">
    <source>
        <dbReference type="ARBA" id="ARBA00022723"/>
    </source>
</evidence>
<dbReference type="SUPFAM" id="SSF56112">
    <property type="entry name" value="Protein kinase-like (PK-like)"/>
    <property type="match status" value="1"/>
</dbReference>
<evidence type="ECO:0000256" key="15">
    <source>
        <dbReference type="ARBA" id="ARBA00023136"/>
    </source>
</evidence>
<evidence type="ECO:0000256" key="11">
    <source>
        <dbReference type="ARBA" id="ARBA00022801"/>
    </source>
</evidence>
<dbReference type="AlphaFoldDB" id="A0A120K1W0"/>
<keyword evidence="16" id="KW-0325">Glycoprotein</keyword>
<accession>A0A120K1W0</accession>
<dbReference type="GO" id="GO:0004674">
    <property type="term" value="F:protein serine/threonine kinase activity"/>
    <property type="evidence" value="ECO:0007669"/>
    <property type="project" value="UniProtKB-KW"/>
</dbReference>
<keyword evidence="15" id="KW-0472">Membrane</keyword>
<evidence type="ECO:0000256" key="1">
    <source>
        <dbReference type="ARBA" id="ARBA00001946"/>
    </source>
</evidence>
<evidence type="ECO:0000313" key="23">
    <source>
        <dbReference type="EMBL" id="AMD19756.1"/>
    </source>
</evidence>
<feature type="domain" description="KEN" evidence="22">
    <location>
        <begin position="997"/>
        <end position="1129"/>
    </location>
</feature>
<evidence type="ECO:0000256" key="16">
    <source>
        <dbReference type="ARBA" id="ARBA00023180"/>
    </source>
</evidence>
<evidence type="ECO:0000256" key="19">
    <source>
        <dbReference type="SAM" id="MobiDB-lite"/>
    </source>
</evidence>
<feature type="compositionally biased region" description="Basic and acidic residues" evidence="19">
    <location>
        <begin position="613"/>
        <end position="633"/>
    </location>
</feature>
<organism evidence="23 24">
    <name type="scientific">Eremothecium sinecaudum</name>
    <dbReference type="NCBI Taxonomy" id="45286"/>
    <lineage>
        <taxon>Eukaryota</taxon>
        <taxon>Fungi</taxon>
        <taxon>Dikarya</taxon>
        <taxon>Ascomycota</taxon>
        <taxon>Saccharomycotina</taxon>
        <taxon>Saccharomycetes</taxon>
        <taxon>Saccharomycetales</taxon>
        <taxon>Saccharomycetaceae</taxon>
        <taxon>Eremothecium</taxon>
    </lineage>
</organism>
<dbReference type="InterPro" id="IPR038357">
    <property type="entry name" value="KEN_sf"/>
</dbReference>
<dbReference type="EMBL" id="CP014243">
    <property type="protein sequence ID" value="AMD19756.1"/>
    <property type="molecule type" value="Genomic_DNA"/>
</dbReference>
<dbReference type="SMART" id="SM00220">
    <property type="entry name" value="S_TKc"/>
    <property type="match status" value="1"/>
</dbReference>
<feature type="chain" id="PRO_5007167088" description="non-specific serine/threonine protein kinase" evidence="20">
    <location>
        <begin position="29"/>
        <end position="1132"/>
    </location>
</feature>
<evidence type="ECO:0000256" key="3">
    <source>
        <dbReference type="ARBA" id="ARBA00012513"/>
    </source>
</evidence>
<dbReference type="Gene3D" id="1.10.510.10">
    <property type="entry name" value="Transferase(Phosphotransferase) domain 1"/>
    <property type="match status" value="1"/>
</dbReference>
<dbReference type="GeneID" id="28722971"/>
<dbReference type="InterPro" id="IPR018391">
    <property type="entry name" value="PQQ_b-propeller_rpt"/>
</dbReference>
<feature type="signal peptide" evidence="20">
    <location>
        <begin position="1"/>
        <end position="28"/>
    </location>
</feature>
<dbReference type="SMART" id="SM00564">
    <property type="entry name" value="PQQ"/>
    <property type="match status" value="3"/>
</dbReference>
<dbReference type="PROSITE" id="PS50011">
    <property type="entry name" value="PROTEIN_KINASE_DOM"/>
    <property type="match status" value="1"/>
</dbReference>
<dbReference type="OrthoDB" id="63989at2759"/>
<keyword evidence="8 20" id="KW-0732">Signal</keyword>
<dbReference type="EC" id="2.7.11.1" evidence="3"/>
<dbReference type="FunFam" id="1.10.510.10:FF:000572">
    <property type="entry name" value="Serine/threonine-protein kinase/endoribonuclease IRE1"/>
    <property type="match status" value="1"/>
</dbReference>
<evidence type="ECO:0000256" key="17">
    <source>
        <dbReference type="ARBA" id="ARBA00048659"/>
    </source>
</evidence>
<dbReference type="Gene3D" id="3.30.200.20">
    <property type="entry name" value="Phosphorylase Kinase, domain 1"/>
    <property type="match status" value="1"/>
</dbReference>
<dbReference type="CDD" id="cd09769">
    <property type="entry name" value="Luminal_IRE1"/>
    <property type="match status" value="1"/>
</dbReference>
<evidence type="ECO:0000256" key="14">
    <source>
        <dbReference type="ARBA" id="ARBA00022989"/>
    </source>
</evidence>
<dbReference type="FunFam" id="3.30.200.20:FF:000077">
    <property type="entry name" value="Putative Serine/threonine-protein kinase/endoribonuclease IRE1"/>
    <property type="match status" value="1"/>
</dbReference>
<keyword evidence="4" id="KW-0723">Serine/threonine-protein kinase</keyword>
<dbReference type="InterPro" id="IPR015943">
    <property type="entry name" value="WD40/YVTN_repeat-like_dom_sf"/>
</dbReference>
<keyword evidence="11" id="KW-0378">Hydrolase</keyword>
<comment type="cofactor">
    <cofactor evidence="1">
        <name>Mg(2+)</name>
        <dbReference type="ChEBI" id="CHEBI:18420"/>
    </cofactor>
</comment>
<dbReference type="CDD" id="cd13982">
    <property type="entry name" value="STKc_IRE1"/>
    <property type="match status" value="1"/>
</dbReference>
<dbReference type="InterPro" id="IPR011009">
    <property type="entry name" value="Kinase-like_dom_sf"/>
</dbReference>
<dbReference type="GO" id="GO:0070059">
    <property type="term" value="P:intrinsic apoptotic signaling pathway in response to endoplasmic reticulum stress"/>
    <property type="evidence" value="ECO:0007669"/>
    <property type="project" value="TreeGrafter"/>
</dbReference>
<proteinExistence type="predicted"/>
<comment type="subcellular location">
    <subcellularLocation>
        <location evidence="2">Membrane</location>
        <topology evidence="2">Single-pass type I membrane protein</topology>
    </subcellularLocation>
</comment>
<dbReference type="SUPFAM" id="SSF50998">
    <property type="entry name" value="Quinoprotein alcohol dehydrogenase-like"/>
    <property type="match status" value="1"/>
</dbReference>
<evidence type="ECO:0000256" key="9">
    <source>
        <dbReference type="ARBA" id="ARBA00022741"/>
    </source>
</evidence>
<dbReference type="Gene3D" id="2.130.10.10">
    <property type="entry name" value="YVTN repeat-like/Quinoprotein amine dehydrogenase"/>
    <property type="match status" value="1"/>
</dbReference>
<dbReference type="GO" id="GO:0004521">
    <property type="term" value="F:RNA endonuclease activity"/>
    <property type="evidence" value="ECO:0007669"/>
    <property type="project" value="InterPro"/>
</dbReference>
<dbReference type="GO" id="GO:0016787">
    <property type="term" value="F:hydrolase activity"/>
    <property type="evidence" value="ECO:0007669"/>
    <property type="project" value="UniProtKB-KW"/>
</dbReference>
<evidence type="ECO:0000256" key="13">
    <source>
        <dbReference type="ARBA" id="ARBA00022842"/>
    </source>
</evidence>
<dbReference type="CDD" id="cd10422">
    <property type="entry name" value="RNase_Ire1"/>
    <property type="match status" value="1"/>
</dbReference>
<dbReference type="PROSITE" id="PS00108">
    <property type="entry name" value="PROTEIN_KINASE_ST"/>
    <property type="match status" value="1"/>
</dbReference>
<dbReference type="PROSITE" id="PS51392">
    <property type="entry name" value="KEN"/>
    <property type="match status" value="1"/>
</dbReference>
<feature type="region of interest" description="Disordered" evidence="19">
    <location>
        <begin position="599"/>
        <end position="668"/>
    </location>
</feature>
<evidence type="ECO:0000256" key="20">
    <source>
        <dbReference type="SAM" id="SignalP"/>
    </source>
</evidence>
<dbReference type="GO" id="GO:1990604">
    <property type="term" value="C:IRE1-TRAF2-ASK1 complex"/>
    <property type="evidence" value="ECO:0007669"/>
    <property type="project" value="TreeGrafter"/>
</dbReference>
<evidence type="ECO:0000259" key="22">
    <source>
        <dbReference type="PROSITE" id="PS51392"/>
    </source>
</evidence>
<keyword evidence="6" id="KW-0812">Transmembrane</keyword>
<evidence type="ECO:0000256" key="6">
    <source>
        <dbReference type="ARBA" id="ARBA00022692"/>
    </source>
</evidence>
<dbReference type="RefSeq" id="XP_017986752.1">
    <property type="nucleotide sequence ID" value="XM_018131360.1"/>
</dbReference>
<sequence>MGLIRAKRFFSVLIRVLLLVSYLNHSWAMANSDKHLGSNDDIKLRCGLGSVGDMDGIYGNEEADILNSYQSSGKSACPVLTTNSVGKLADIAYRPRYATPMMIENSGDAILDSQEANSPSRSMLTLNGNHVDISTLTLSDILIVTDIEGGLHALNRQNGQLLWSICSDNFPPLLEVSEPVKVKNETLIVEPYGDGNIYYFSTYQGLQKLPVSIKQLVNLAPMDLKTKIVVDDNGTTLEDQKIYTGSRMTAVYTLDAFTGEIFSVYGPGTENKVYKSSKVNCTRGYEGEECDNVLVLGKTVYELGIHTKENTIYNVTYAQWQPNTIDNYLASQNIKSPDGIYVGPFRDKTLLAIDSDFTIAKWVSPKFPGIVNNVFDIYMDYSTNEKILLPHPLKTTEDFDENKYEVYLDQTKNKSWFAMSSAYFPSLVETAPKSKFSSSKGWRKAQIFEDEELFKAAVTGVHTIEYFPFDKFLINDEEYSYQSFNDKQTGLLDPPKNKMPSISDPNSRSLGKYMSPKELLHYRMMLEDEASRKLNSGSNSLFSVFAKFFYRVFESGVTLMMSIFFIMLLSNFKVIPPLHILLEKSGIIPVQHVEPPSVEISSEVVRTDSSTLVEEKTSSTEQLSTKEKEHSSDANEEEAKESEKKKRRRGKRGAKTSKRRTYSSGEGVPNTKDFEFKNDLKNIAISDKILGYGSSGTIVFQGTFQHRAVAVKRMLIDFYDIASHEIKLLTESDYHENVVRYYCSEVTEKFLYIALELCTATLEDIIEAKDGSHKFYELHQKANPVNVLYQMASGIAHLHSMKIVHRDLKPQNILVAPSKQYPQNPHNANSVRILISDFGLCKKLDAEESSFKTNMNNAAGTSGWRAPELLNGRIRISDAIDNEESLTTESNSTSNVSFDSVNEKHAKQRLTRAIDIFSLGCVFYYVLTNGRHPFGDKFIREANIIKGEYSLEDMSKFIKDRSCVLEAKDLVSRMIQSDPLMRPTSHALLTHPFFWPVPKKLEFLLKVSDRFEIERRDPPSPLLLKLEEVAVDVIPEMDWMACFDQLFISNLGKYRKYHGDKLMDLLRALRNKYHHFHDLPDVLADIMGPIPDGFYTYFIKRFPNLLMAIYFVVKENLKDDQILGEFFIHKRG</sequence>
<keyword evidence="12" id="KW-0067">ATP-binding</keyword>
<feature type="domain" description="Protein kinase" evidence="21">
    <location>
        <begin position="684"/>
        <end position="994"/>
    </location>
</feature>
<dbReference type="InterPro" id="IPR000719">
    <property type="entry name" value="Prot_kinase_dom"/>
</dbReference>
<keyword evidence="10" id="KW-0418">Kinase</keyword>
<comment type="catalytic activity">
    <reaction evidence="17">
        <text>L-threonyl-[protein] + ATP = O-phospho-L-threonyl-[protein] + ADP + H(+)</text>
        <dbReference type="Rhea" id="RHEA:46608"/>
        <dbReference type="Rhea" id="RHEA-COMP:11060"/>
        <dbReference type="Rhea" id="RHEA-COMP:11605"/>
        <dbReference type="ChEBI" id="CHEBI:15378"/>
        <dbReference type="ChEBI" id="CHEBI:30013"/>
        <dbReference type="ChEBI" id="CHEBI:30616"/>
        <dbReference type="ChEBI" id="CHEBI:61977"/>
        <dbReference type="ChEBI" id="CHEBI:456216"/>
        <dbReference type="EC" id="2.7.11.1"/>
    </reaction>
    <physiologicalReaction direction="left-to-right" evidence="17">
        <dbReference type="Rhea" id="RHEA:46609"/>
    </physiologicalReaction>
</comment>
<evidence type="ECO:0000256" key="4">
    <source>
        <dbReference type="ARBA" id="ARBA00022527"/>
    </source>
</evidence>
<evidence type="ECO:0000259" key="21">
    <source>
        <dbReference type="PROSITE" id="PS50011"/>
    </source>
</evidence>
<dbReference type="PANTHER" id="PTHR13954:SF6">
    <property type="entry name" value="NON-SPECIFIC SERINE_THREONINE PROTEIN KINASE"/>
    <property type="match status" value="1"/>
</dbReference>
<dbReference type="GO" id="GO:0005524">
    <property type="term" value="F:ATP binding"/>
    <property type="evidence" value="ECO:0007669"/>
    <property type="project" value="UniProtKB-KW"/>
</dbReference>